<keyword evidence="2" id="KW-1185">Reference proteome</keyword>
<protein>
    <submittedName>
        <fullName evidence="1">Uncharacterized protein</fullName>
    </submittedName>
</protein>
<reference evidence="1" key="1">
    <citation type="submission" date="2022-07" db="EMBL/GenBank/DDBJ databases">
        <title>Genome Sequence of Physisporinus lineatus.</title>
        <authorList>
            <person name="Buettner E."/>
        </authorList>
    </citation>
    <scope>NUCLEOTIDE SEQUENCE</scope>
    <source>
        <strain evidence="1">VT162</strain>
    </source>
</reference>
<dbReference type="EMBL" id="JANAWD010000126">
    <property type="protein sequence ID" value="KAJ3486277.1"/>
    <property type="molecule type" value="Genomic_DNA"/>
</dbReference>
<evidence type="ECO:0000313" key="1">
    <source>
        <dbReference type="EMBL" id="KAJ3486277.1"/>
    </source>
</evidence>
<name>A0AAD5V517_9APHY</name>
<comment type="caution">
    <text evidence="1">The sequence shown here is derived from an EMBL/GenBank/DDBJ whole genome shotgun (WGS) entry which is preliminary data.</text>
</comment>
<proteinExistence type="predicted"/>
<evidence type="ECO:0000313" key="2">
    <source>
        <dbReference type="Proteomes" id="UP001212997"/>
    </source>
</evidence>
<sequence length="339" mass="38753">MSSPSFDLDNRISLGFLGKLGEGFLQRHGCLPLISLTLGLRPKRSSVVAGYLCGWVEFSVSPSFVDYTTFNSTTGLFKLPSELIYMILELLDHFPDALALVMANKMLYNLGFTHIQQRLIESRTPCVGSRLICLGDNSDDGDLPDAITKEELEEIPIWQKDHPYYSREDPCNYYTYATETFPNVSTDSYYSYADPWVMVTYEWREYGKDYVDDKGPWYNALTDILKLETLNAEELVLCNLTKREYADGAEAARRVKDEDLACDVTYMLAAILKCRICWSSDDSIAMADNPYDVHRGVWAGDHFKVTTKGRLLASIEKTQWEWNDVTEEVVKEVEAYWDL</sequence>
<organism evidence="1 2">
    <name type="scientific">Meripilus lineatus</name>
    <dbReference type="NCBI Taxonomy" id="2056292"/>
    <lineage>
        <taxon>Eukaryota</taxon>
        <taxon>Fungi</taxon>
        <taxon>Dikarya</taxon>
        <taxon>Basidiomycota</taxon>
        <taxon>Agaricomycotina</taxon>
        <taxon>Agaricomycetes</taxon>
        <taxon>Polyporales</taxon>
        <taxon>Meripilaceae</taxon>
        <taxon>Meripilus</taxon>
    </lineage>
</organism>
<accession>A0AAD5V517</accession>
<dbReference type="Proteomes" id="UP001212997">
    <property type="component" value="Unassembled WGS sequence"/>
</dbReference>
<dbReference type="AlphaFoldDB" id="A0AAD5V517"/>
<gene>
    <name evidence="1" type="ORF">NLI96_g4358</name>
</gene>